<evidence type="ECO:0000313" key="7">
    <source>
        <dbReference type="EMBL" id="KAB5534528.1"/>
    </source>
</evidence>
<evidence type="ECO:0000313" key="6">
    <source>
        <dbReference type="EMBL" id="KAB5534526.1"/>
    </source>
</evidence>
<evidence type="ECO:0000256" key="2">
    <source>
        <dbReference type="ARBA" id="ARBA00022614"/>
    </source>
</evidence>
<proteinExistence type="predicted"/>
<feature type="transmembrane region" description="Helical" evidence="4">
    <location>
        <begin position="157"/>
        <end position="175"/>
    </location>
</feature>
<dbReference type="PANTHER" id="PTHR48006:SF60">
    <property type="entry name" value="PROTEIN KINASE DOMAIN-CONTAINING PROTEIN"/>
    <property type="match status" value="1"/>
</dbReference>
<evidence type="ECO:0000313" key="8">
    <source>
        <dbReference type="Proteomes" id="UP000326939"/>
    </source>
</evidence>
<name>A0A5N5KX29_9ROSI</name>
<dbReference type="AlphaFoldDB" id="A0A5N5KX29"/>
<keyword evidence="4" id="KW-1133">Transmembrane helix</keyword>
<evidence type="ECO:0000256" key="5">
    <source>
        <dbReference type="SAM" id="SignalP"/>
    </source>
</evidence>
<accession>A0A5N5KX29</accession>
<dbReference type="EMBL" id="VDCV01000011">
    <property type="protein sequence ID" value="KAB5534526.1"/>
    <property type="molecule type" value="Genomic_DNA"/>
</dbReference>
<dbReference type="InterPro" id="IPR032675">
    <property type="entry name" value="LRR_dom_sf"/>
</dbReference>
<dbReference type="Pfam" id="PF13855">
    <property type="entry name" value="LRR_8"/>
    <property type="match status" value="1"/>
</dbReference>
<keyword evidence="4" id="KW-0472">Membrane</keyword>
<dbReference type="GO" id="GO:0016020">
    <property type="term" value="C:membrane"/>
    <property type="evidence" value="ECO:0007669"/>
    <property type="project" value="UniProtKB-SubCell"/>
</dbReference>
<dbReference type="InterPro" id="IPR051824">
    <property type="entry name" value="LRR_Rcpt-Like_S/T_Kinase"/>
</dbReference>
<evidence type="ECO:0008006" key="9">
    <source>
        <dbReference type="Google" id="ProtNLM"/>
    </source>
</evidence>
<keyword evidence="8" id="KW-1185">Reference proteome</keyword>
<sequence length="272" mass="29679">MAFVQSLSTNVFVLVFGLVLLNCFSVDKLGSHAQVTQLLPEDEVDKCFVVVVVIEYLLRYCKSSRQYPANCTTTTGPSIELLVGAHSGTGPSSAFKATSHVTVHLLVAPSVMSLACTCLLPCGFYLEVRAGQSSMNIVLIVRPELANGQCCMQSRGYIYHLLPLLFLIIDFLFSFSKLKGFNLTGVLPSEFRNLTHLREIDLTRNYLNGSIPASLAELPNLQTLSLIANRLTGSIPREFGSIATLESLTLEDNLLGGSLHPDLGNLRSLKKL</sequence>
<reference evidence="8" key="1">
    <citation type="journal article" date="2019" name="Gigascience">
        <title>De novo genome assembly of the endangered Acer yangbiense, a plant species with extremely small populations endemic to Yunnan Province, China.</title>
        <authorList>
            <person name="Yang J."/>
            <person name="Wariss H.M."/>
            <person name="Tao L."/>
            <person name="Zhang R."/>
            <person name="Yun Q."/>
            <person name="Hollingsworth P."/>
            <person name="Dao Z."/>
            <person name="Luo G."/>
            <person name="Guo H."/>
            <person name="Ma Y."/>
            <person name="Sun W."/>
        </authorList>
    </citation>
    <scope>NUCLEOTIDE SEQUENCE [LARGE SCALE GENOMIC DNA]</scope>
    <source>
        <strain evidence="8">cv. br00</strain>
    </source>
</reference>
<evidence type="ECO:0000256" key="4">
    <source>
        <dbReference type="SAM" id="Phobius"/>
    </source>
</evidence>
<dbReference type="SUPFAM" id="SSF52058">
    <property type="entry name" value="L domain-like"/>
    <property type="match status" value="1"/>
</dbReference>
<feature type="signal peptide" evidence="5">
    <location>
        <begin position="1"/>
        <end position="25"/>
    </location>
</feature>
<gene>
    <name evidence="6" type="ORF">DKX38_017612</name>
    <name evidence="7" type="ORF">DKX38_017614</name>
</gene>
<keyword evidence="4" id="KW-0812">Transmembrane</keyword>
<organism evidence="6 8">
    <name type="scientific">Salix brachista</name>
    <dbReference type="NCBI Taxonomy" id="2182728"/>
    <lineage>
        <taxon>Eukaryota</taxon>
        <taxon>Viridiplantae</taxon>
        <taxon>Streptophyta</taxon>
        <taxon>Embryophyta</taxon>
        <taxon>Tracheophyta</taxon>
        <taxon>Spermatophyta</taxon>
        <taxon>Magnoliopsida</taxon>
        <taxon>eudicotyledons</taxon>
        <taxon>Gunneridae</taxon>
        <taxon>Pentapetalae</taxon>
        <taxon>rosids</taxon>
        <taxon>fabids</taxon>
        <taxon>Malpighiales</taxon>
        <taxon>Salicaceae</taxon>
        <taxon>Saliceae</taxon>
        <taxon>Salix</taxon>
    </lineage>
</organism>
<keyword evidence="3" id="KW-0677">Repeat</keyword>
<protein>
    <recommendedName>
        <fullName evidence="9">Leucine-rich repeat-containing N-terminal plant-type domain-containing protein</fullName>
    </recommendedName>
</protein>
<dbReference type="InterPro" id="IPR001611">
    <property type="entry name" value="Leu-rich_rpt"/>
</dbReference>
<dbReference type="Gene3D" id="3.80.10.10">
    <property type="entry name" value="Ribonuclease Inhibitor"/>
    <property type="match status" value="1"/>
</dbReference>
<reference evidence="6" key="2">
    <citation type="journal article" date="2019" name="Nat. Commun.">
        <title>Genome-wide analysis of Cushion willow provides insights into alpine plant divergence in a biodiversity hotspot.</title>
        <authorList>
            <person name="Chen J.H."/>
            <person name="Huang Y."/>
            <person name="Brachi B."/>
            <person name="Yun Q.Z."/>
            <person name="Zhang W."/>
            <person name="Lu W."/>
            <person name="Li H.N."/>
            <person name="Li W.Q."/>
            <person name="Sun X.D."/>
            <person name="Wang G.Y."/>
            <person name="He J."/>
            <person name="Zhou Z."/>
            <person name="Chen K.Y."/>
            <person name="Ji Y.H."/>
            <person name="Shi M.M."/>
            <person name="Sun W.G."/>
            <person name="Yang Y.P."/>
            <person name="Zhang R.G."/>
            <person name="Abbott R.J."/>
            <person name="Sun H."/>
        </authorList>
    </citation>
    <scope>NUCLEOTIDE SEQUENCE</scope>
    <source>
        <strain evidence="6">Br00</strain>
        <tissue evidence="6">Leaf</tissue>
    </source>
</reference>
<evidence type="ECO:0000256" key="3">
    <source>
        <dbReference type="ARBA" id="ARBA00022737"/>
    </source>
</evidence>
<feature type="chain" id="PRO_5036147938" description="Leucine-rich repeat-containing N-terminal plant-type domain-containing protein" evidence="5">
    <location>
        <begin position="26"/>
        <end position="272"/>
    </location>
</feature>
<keyword evidence="2" id="KW-0433">Leucine-rich repeat</keyword>
<reference evidence="6" key="3">
    <citation type="submission" date="2019-05" db="EMBL/GenBank/DDBJ databases">
        <authorList>
            <person name="Zhang R."/>
        </authorList>
    </citation>
    <scope>NUCLEOTIDE SEQUENCE [LARGE SCALE GENOMIC DNA]</scope>
    <source>
        <strain evidence="6">Br00</strain>
        <tissue evidence="6">Leaf</tissue>
    </source>
</reference>
<dbReference type="PANTHER" id="PTHR48006">
    <property type="entry name" value="LEUCINE-RICH REPEAT-CONTAINING PROTEIN DDB_G0281931-RELATED"/>
    <property type="match status" value="1"/>
</dbReference>
<keyword evidence="5" id="KW-0732">Signal</keyword>
<dbReference type="EMBL" id="VDCV01000011">
    <property type="protein sequence ID" value="KAB5534528.1"/>
    <property type="molecule type" value="Genomic_DNA"/>
</dbReference>
<dbReference type="Proteomes" id="UP000326939">
    <property type="component" value="Chromosome 11"/>
</dbReference>
<dbReference type="FunFam" id="3.80.10.10:FF:000383">
    <property type="entry name" value="Leucine-rich repeat receptor protein kinase EMS1"/>
    <property type="match status" value="1"/>
</dbReference>
<comment type="caution">
    <text evidence="6">The sequence shown here is derived from an EMBL/GenBank/DDBJ whole genome shotgun (WGS) entry which is preliminary data.</text>
</comment>
<comment type="subcellular location">
    <subcellularLocation>
        <location evidence="1">Membrane</location>
        <topology evidence="1">Single-pass type I membrane protein</topology>
    </subcellularLocation>
</comment>
<evidence type="ECO:0000256" key="1">
    <source>
        <dbReference type="ARBA" id="ARBA00004479"/>
    </source>
</evidence>